<dbReference type="STRING" id="626887.J057_04516"/>
<evidence type="ECO:0000256" key="2">
    <source>
        <dbReference type="ARBA" id="ARBA00022603"/>
    </source>
</evidence>
<keyword evidence="2 6" id="KW-0489">Methyltransferase</keyword>
<evidence type="ECO:0000256" key="4">
    <source>
        <dbReference type="RuleBase" id="RU362026"/>
    </source>
</evidence>
<comment type="similarity">
    <text evidence="1 4">Belongs to the N(4)/N(6)-methyltransferase family.</text>
</comment>
<dbReference type="GO" id="GO:0008170">
    <property type="term" value="F:N-methyltransferase activity"/>
    <property type="evidence" value="ECO:0007669"/>
    <property type="project" value="InterPro"/>
</dbReference>
<dbReference type="InterPro" id="IPR002941">
    <property type="entry name" value="DNA_methylase_N4/N6"/>
</dbReference>
<evidence type="ECO:0000259" key="5">
    <source>
        <dbReference type="Pfam" id="PF01555"/>
    </source>
</evidence>
<dbReference type="EC" id="2.1.1.-" evidence="4"/>
<evidence type="ECO:0000256" key="3">
    <source>
        <dbReference type="ARBA" id="ARBA00022679"/>
    </source>
</evidence>
<dbReference type="SUPFAM" id="SSF53335">
    <property type="entry name" value="S-adenosyl-L-methionine-dependent methyltransferases"/>
    <property type="match status" value="1"/>
</dbReference>
<feature type="domain" description="DNA methylase N-4/N-6" evidence="5">
    <location>
        <begin position="29"/>
        <end position="237"/>
    </location>
</feature>
<dbReference type="HOGENOM" id="CLU_024927_4_0_6"/>
<accession>N6W3A6</accession>
<evidence type="ECO:0000256" key="1">
    <source>
        <dbReference type="ARBA" id="ARBA00006594"/>
    </source>
</evidence>
<evidence type="ECO:0000313" key="6">
    <source>
        <dbReference type="EMBL" id="ENO14584.1"/>
    </source>
</evidence>
<dbReference type="GO" id="GO:0009007">
    <property type="term" value="F:site-specific DNA-methyltransferase (adenine-specific) activity"/>
    <property type="evidence" value="ECO:0007669"/>
    <property type="project" value="TreeGrafter"/>
</dbReference>
<dbReference type="InterPro" id="IPR029063">
    <property type="entry name" value="SAM-dependent_MTases_sf"/>
</dbReference>
<dbReference type="EMBL" id="APLQ01000011">
    <property type="protein sequence ID" value="ENO14584.1"/>
    <property type="molecule type" value="Genomic_DNA"/>
</dbReference>
<dbReference type="Gene3D" id="3.40.50.150">
    <property type="entry name" value="Vaccinia Virus protein VP39"/>
    <property type="match status" value="1"/>
</dbReference>
<dbReference type="InterPro" id="IPR002052">
    <property type="entry name" value="DNA_methylase_N6_adenine_CS"/>
</dbReference>
<dbReference type="AlphaFoldDB" id="N6W3A6"/>
<organism evidence="6 7">
    <name type="scientific">Marinobacter nanhaiticus D15-8W</name>
    <dbReference type="NCBI Taxonomy" id="626887"/>
    <lineage>
        <taxon>Bacteria</taxon>
        <taxon>Pseudomonadati</taxon>
        <taxon>Pseudomonadota</taxon>
        <taxon>Gammaproteobacteria</taxon>
        <taxon>Pseudomonadales</taxon>
        <taxon>Marinobacteraceae</taxon>
        <taxon>Marinobacter</taxon>
    </lineage>
</organism>
<dbReference type="OrthoDB" id="9816043at2"/>
<sequence length="251" mass="27549">MVRKVVIGNATLYCGEALEILRQLEAESVDAVVTDPPYSSGGQYRGDRAAGSCSAKYQQTGTKKQYPEFLGENRDQRSFAMWSTLWLTAAVELCRSGAPVCTFTDWRQLPVTTDYMQAAGLVWRGVLPWDKTPAVRPVAGRFRAQAEYVVWGSKGPMPLDRPVKCLPGAYSIRLDPREKQHMTAKPVELMKSINAICEPGGVILDPFMGSGTTGVAAVEEGFRFIGIERSPEYFEIACERIASAQSQAKAA</sequence>
<protein>
    <recommendedName>
        <fullName evidence="4">Methyltransferase</fullName>
        <ecNumber evidence="4">2.1.1.-</ecNumber>
    </recommendedName>
</protein>
<dbReference type="Pfam" id="PF01555">
    <property type="entry name" value="N6_N4_Mtase"/>
    <property type="match status" value="1"/>
</dbReference>
<dbReference type="PANTHER" id="PTHR13370">
    <property type="entry name" value="RNA METHYLASE-RELATED"/>
    <property type="match status" value="1"/>
</dbReference>
<dbReference type="REBASE" id="66410">
    <property type="entry name" value="M.MnaD158WORF4516P"/>
</dbReference>
<dbReference type="GO" id="GO:0003677">
    <property type="term" value="F:DNA binding"/>
    <property type="evidence" value="ECO:0007669"/>
    <property type="project" value="InterPro"/>
</dbReference>
<dbReference type="Proteomes" id="UP000013165">
    <property type="component" value="Unassembled WGS sequence"/>
</dbReference>
<gene>
    <name evidence="6" type="ORF">J057_04516</name>
</gene>
<name>N6W3A6_9GAMM</name>
<dbReference type="GO" id="GO:0032259">
    <property type="term" value="P:methylation"/>
    <property type="evidence" value="ECO:0007669"/>
    <property type="project" value="UniProtKB-KW"/>
</dbReference>
<keyword evidence="3 6" id="KW-0808">Transferase</keyword>
<dbReference type="GO" id="GO:0005737">
    <property type="term" value="C:cytoplasm"/>
    <property type="evidence" value="ECO:0007669"/>
    <property type="project" value="TreeGrafter"/>
</dbReference>
<dbReference type="InterPro" id="IPR001091">
    <property type="entry name" value="RM_Methyltransferase"/>
</dbReference>
<comment type="caution">
    <text evidence="6">The sequence shown here is derived from an EMBL/GenBank/DDBJ whole genome shotgun (WGS) entry which is preliminary data.</text>
</comment>
<proteinExistence type="inferred from homology"/>
<dbReference type="PANTHER" id="PTHR13370:SF3">
    <property type="entry name" value="TRNA (GUANINE(10)-N2)-METHYLTRANSFERASE HOMOLOG"/>
    <property type="match status" value="1"/>
</dbReference>
<dbReference type="RefSeq" id="WP_004578881.1">
    <property type="nucleotide sequence ID" value="NZ_AP028878.1"/>
</dbReference>
<dbReference type="PATRIC" id="fig|626887.3.peg.889"/>
<reference evidence="6 7" key="1">
    <citation type="journal article" date="2013" name="Genome Announc.">
        <title>Genome Sequence of the Polycyclic Aromatic Hydrocarbon-Degrading Bacterium Strain Marinobacter nanhaiticus D15-8WT.</title>
        <authorList>
            <person name="Cui Z."/>
            <person name="Gao W."/>
            <person name="Li Q."/>
            <person name="Xu G."/>
            <person name="Zheng L."/>
        </authorList>
    </citation>
    <scope>NUCLEOTIDE SEQUENCE [LARGE SCALE GENOMIC DNA]</scope>
    <source>
        <strain evidence="6 7">D15-8W</strain>
    </source>
</reference>
<dbReference type="PRINTS" id="PR00508">
    <property type="entry name" value="S21N4MTFRASE"/>
</dbReference>
<evidence type="ECO:0000313" key="7">
    <source>
        <dbReference type="Proteomes" id="UP000013165"/>
    </source>
</evidence>
<keyword evidence="7" id="KW-1185">Reference proteome</keyword>
<dbReference type="PROSITE" id="PS00092">
    <property type="entry name" value="N6_MTASE"/>
    <property type="match status" value="1"/>
</dbReference>
<dbReference type="eggNOG" id="COG0863">
    <property type="taxonomic scope" value="Bacteria"/>
</dbReference>